<protein>
    <recommendedName>
        <fullName evidence="4">Probable quinone oxidoreductase</fullName>
    </recommendedName>
    <alternativeName>
        <fullName evidence="3">NADPH:quinone reductase</fullName>
    </alternativeName>
</protein>
<sequence>MMKAVQFSEYGSTDVLTVVDIPKPTAEASQVLIRVEYAGVNFIDTYLRTGLYTSVLPATAGREAGGVIEHVGEAVPAEYGLAVGDRVAVFGPAALAEYMAAEASTVLKLPESVSTREGAALILQGLTAWTLVRDAHDVKAGETVLVQAAAGGTGGLLVQMAKALGATVIGTASTPAKIEVARKHGCDHVINYAEDDMETEVLRLTDGQGCHAVFSGVGKATLVADMNVTRRKGTFVTFGNSSGAIESVRPLDLSRKNIKLVRPTLTNYIATREEFSERSAELVDLVASGRLSVSIGGEYGLHEVGKAQDALVARKTVGKLVIKVQ</sequence>
<dbReference type="PANTHER" id="PTHR48106">
    <property type="entry name" value="QUINONE OXIDOREDUCTASE PIG3-RELATED"/>
    <property type="match status" value="1"/>
</dbReference>
<dbReference type="GO" id="GO:0005829">
    <property type="term" value="C:cytosol"/>
    <property type="evidence" value="ECO:0007669"/>
    <property type="project" value="TreeGrafter"/>
</dbReference>
<dbReference type="SUPFAM" id="SSF51735">
    <property type="entry name" value="NAD(P)-binding Rossmann-fold domains"/>
    <property type="match status" value="1"/>
</dbReference>
<dbReference type="RefSeq" id="XP_014174664.1">
    <property type="nucleotide sequence ID" value="XM_014319189.1"/>
</dbReference>
<dbReference type="GO" id="GO:0003960">
    <property type="term" value="F:quinone reductase (NADPH) activity"/>
    <property type="evidence" value="ECO:0007669"/>
    <property type="project" value="InterPro"/>
</dbReference>
<dbReference type="InParanoid" id="F0XAV4"/>
<keyword evidence="2" id="KW-0560">Oxidoreductase</keyword>
<evidence type="ECO:0000259" key="5">
    <source>
        <dbReference type="SMART" id="SM00829"/>
    </source>
</evidence>
<evidence type="ECO:0000313" key="6">
    <source>
        <dbReference type="EMBL" id="EFX05182.1"/>
    </source>
</evidence>
<accession>F0XAV4</accession>
<dbReference type="FunFam" id="3.40.50.720:FF:000053">
    <property type="entry name" value="Quinone oxidoreductase 1"/>
    <property type="match status" value="1"/>
</dbReference>
<dbReference type="InterPro" id="IPR002364">
    <property type="entry name" value="Quin_OxRdtase/zeta-crystal_CS"/>
</dbReference>
<dbReference type="GeneID" id="25974738"/>
<evidence type="ECO:0000256" key="4">
    <source>
        <dbReference type="ARBA" id="ARBA00070796"/>
    </source>
</evidence>
<dbReference type="SMART" id="SM00829">
    <property type="entry name" value="PKS_ER"/>
    <property type="match status" value="1"/>
</dbReference>
<dbReference type="InterPro" id="IPR013149">
    <property type="entry name" value="ADH-like_C"/>
</dbReference>
<dbReference type="STRING" id="655863.F0XAV4"/>
<dbReference type="AlphaFoldDB" id="F0XAV4"/>
<dbReference type="Pfam" id="PF00107">
    <property type="entry name" value="ADH_zinc_N"/>
    <property type="match status" value="1"/>
</dbReference>
<dbReference type="Gene3D" id="3.40.50.720">
    <property type="entry name" value="NAD(P)-binding Rossmann-like Domain"/>
    <property type="match status" value="1"/>
</dbReference>
<dbReference type="GO" id="GO:0035925">
    <property type="term" value="F:mRNA 3'-UTR AU-rich region binding"/>
    <property type="evidence" value="ECO:0007669"/>
    <property type="project" value="TreeGrafter"/>
</dbReference>
<dbReference type="Pfam" id="PF08240">
    <property type="entry name" value="ADH_N"/>
    <property type="match status" value="1"/>
</dbReference>
<dbReference type="GO" id="GO:0070402">
    <property type="term" value="F:NADPH binding"/>
    <property type="evidence" value="ECO:0007669"/>
    <property type="project" value="TreeGrafter"/>
</dbReference>
<proteinExistence type="predicted"/>
<dbReference type="OrthoDB" id="48317at2759"/>
<dbReference type="HOGENOM" id="CLU_026673_3_1_1"/>
<dbReference type="InterPro" id="IPR020843">
    <property type="entry name" value="ER"/>
</dbReference>
<dbReference type="SUPFAM" id="SSF50129">
    <property type="entry name" value="GroES-like"/>
    <property type="match status" value="1"/>
</dbReference>
<dbReference type="FunCoup" id="F0XAV4">
    <property type="interactions" value="590"/>
</dbReference>
<name>F0XAV4_GROCL</name>
<dbReference type="Proteomes" id="UP000007796">
    <property type="component" value="Unassembled WGS sequence"/>
</dbReference>
<gene>
    <name evidence="6" type="ORF">CMQ_1818</name>
</gene>
<dbReference type="InterPro" id="IPR011032">
    <property type="entry name" value="GroES-like_sf"/>
</dbReference>
<reference evidence="6 7" key="1">
    <citation type="journal article" date="2011" name="Proc. Natl. Acad. Sci. U.S.A.">
        <title>Genome and transcriptome analyses of the mountain pine beetle-fungal symbiont Grosmannia clavigera, a lodgepole pine pathogen.</title>
        <authorList>
            <person name="DiGuistini S."/>
            <person name="Wang Y."/>
            <person name="Liao N.Y."/>
            <person name="Taylor G."/>
            <person name="Tanguay P."/>
            <person name="Feau N."/>
            <person name="Henrissat B."/>
            <person name="Chan S.K."/>
            <person name="Hesse-Orce U."/>
            <person name="Alamouti S.M."/>
            <person name="Tsui C.K.M."/>
            <person name="Docking R.T."/>
            <person name="Levasseur A."/>
            <person name="Haridas S."/>
            <person name="Robertson G."/>
            <person name="Birol I."/>
            <person name="Holt R.A."/>
            <person name="Marra M.A."/>
            <person name="Hamelin R.C."/>
            <person name="Hirst M."/>
            <person name="Jones S.J.M."/>
            <person name="Bohlmann J."/>
            <person name="Breuil C."/>
        </authorList>
    </citation>
    <scope>NUCLEOTIDE SEQUENCE [LARGE SCALE GENOMIC DNA]</scope>
    <source>
        <strain evidence="7">kw1407 / UAMH 11150</strain>
    </source>
</reference>
<keyword evidence="1" id="KW-0521">NADP</keyword>
<evidence type="ECO:0000256" key="3">
    <source>
        <dbReference type="ARBA" id="ARBA00043088"/>
    </source>
</evidence>
<dbReference type="GO" id="GO:0008270">
    <property type="term" value="F:zinc ion binding"/>
    <property type="evidence" value="ECO:0007669"/>
    <property type="project" value="InterPro"/>
</dbReference>
<dbReference type="CDD" id="cd05286">
    <property type="entry name" value="QOR2"/>
    <property type="match status" value="1"/>
</dbReference>
<dbReference type="eggNOG" id="KOG1197">
    <property type="taxonomic scope" value="Eukaryota"/>
</dbReference>
<dbReference type="PROSITE" id="PS01162">
    <property type="entry name" value="QOR_ZETA_CRYSTAL"/>
    <property type="match status" value="1"/>
</dbReference>
<dbReference type="InterPro" id="IPR013154">
    <property type="entry name" value="ADH-like_N"/>
</dbReference>
<dbReference type="Gene3D" id="3.90.180.10">
    <property type="entry name" value="Medium-chain alcohol dehydrogenases, catalytic domain"/>
    <property type="match status" value="1"/>
</dbReference>
<dbReference type="InterPro" id="IPR036291">
    <property type="entry name" value="NAD(P)-bd_dom_sf"/>
</dbReference>
<evidence type="ECO:0000313" key="7">
    <source>
        <dbReference type="Proteomes" id="UP000007796"/>
    </source>
</evidence>
<dbReference type="InterPro" id="IPR047618">
    <property type="entry name" value="QOR-like"/>
</dbReference>
<organism evidence="7">
    <name type="scientific">Grosmannia clavigera (strain kw1407 / UAMH 11150)</name>
    <name type="common">Blue stain fungus</name>
    <name type="synonym">Graphiocladiella clavigera</name>
    <dbReference type="NCBI Taxonomy" id="655863"/>
    <lineage>
        <taxon>Eukaryota</taxon>
        <taxon>Fungi</taxon>
        <taxon>Dikarya</taxon>
        <taxon>Ascomycota</taxon>
        <taxon>Pezizomycotina</taxon>
        <taxon>Sordariomycetes</taxon>
        <taxon>Sordariomycetidae</taxon>
        <taxon>Ophiostomatales</taxon>
        <taxon>Ophiostomataceae</taxon>
        <taxon>Leptographium</taxon>
    </lineage>
</organism>
<dbReference type="PANTHER" id="PTHR48106:SF13">
    <property type="entry name" value="QUINONE OXIDOREDUCTASE-RELATED"/>
    <property type="match status" value="1"/>
</dbReference>
<keyword evidence="7" id="KW-1185">Reference proteome</keyword>
<dbReference type="EMBL" id="GL629747">
    <property type="protein sequence ID" value="EFX05182.1"/>
    <property type="molecule type" value="Genomic_DNA"/>
</dbReference>
<feature type="domain" description="Enoyl reductase (ER)" evidence="5">
    <location>
        <begin position="11"/>
        <end position="322"/>
    </location>
</feature>
<evidence type="ECO:0000256" key="2">
    <source>
        <dbReference type="ARBA" id="ARBA00023002"/>
    </source>
</evidence>
<evidence type="ECO:0000256" key="1">
    <source>
        <dbReference type="ARBA" id="ARBA00022857"/>
    </source>
</evidence>